<organism evidence="3 4">
    <name type="scientific">Hymenobacter ginkgonis</name>
    <dbReference type="NCBI Taxonomy" id="2682976"/>
    <lineage>
        <taxon>Bacteria</taxon>
        <taxon>Pseudomonadati</taxon>
        <taxon>Bacteroidota</taxon>
        <taxon>Cytophagia</taxon>
        <taxon>Cytophagales</taxon>
        <taxon>Hymenobacteraceae</taxon>
        <taxon>Hymenobacter</taxon>
    </lineage>
</organism>
<keyword evidence="4" id="KW-1185">Reference proteome</keyword>
<dbReference type="InterPro" id="IPR000601">
    <property type="entry name" value="PKD_dom"/>
</dbReference>
<dbReference type="SUPFAM" id="SSF82171">
    <property type="entry name" value="DPP6 N-terminal domain-like"/>
    <property type="match status" value="1"/>
</dbReference>
<accession>A0A7K1T9C6</accession>
<dbReference type="NCBIfam" id="TIGR04131">
    <property type="entry name" value="Bac_Flav_CTERM"/>
    <property type="match status" value="1"/>
</dbReference>
<feature type="region of interest" description="Disordered" evidence="1">
    <location>
        <begin position="1"/>
        <end position="39"/>
    </location>
</feature>
<dbReference type="Pfam" id="PF13585">
    <property type="entry name" value="CHU_C"/>
    <property type="match status" value="1"/>
</dbReference>
<dbReference type="PROSITE" id="PS50093">
    <property type="entry name" value="PKD"/>
    <property type="match status" value="1"/>
</dbReference>
<dbReference type="InterPro" id="IPR022409">
    <property type="entry name" value="PKD/Chitinase_dom"/>
</dbReference>
<sequence>MLAELPHPALAPTHTTPSLPSAAPSRRASTGSRHPAYSGRRARPAAGWLFTLLFLLLSGAATTALAQATPPPECSQDEKFANTWYFGYKAGLDFNSATDSIPPKALTDGQMTAPAGSGIMSDGTGKILFYSNGDTIWNGNHTIMTNGTGMGGNRRVTDGPLPIRMPGSPPPGMPGAETHYLIFTQDAAGGPKGLSYSEIVIPAGGGVGSVTAATKNTPLTQGTTEKMTGVFHKNGCDIWIIVHGWGDAKSGTANRGDSFLAYRVRTTGVDPTPIISTVGSLHSASVSPMGYRGQMKVTPDGQRLAVARYSEVLGDSSSTVELFSFDTSTGIVSANPQVPYVVDSGEGKYYGVDFSAGSKLYATVMNPPKLLQFDISGNGPVNKQSIPLKQKTPVNLGSLQAAPDGKIYVARENQPALGFIAYPDSLGAKARYADDSLTLQLSGRRSGLGLVNFNQSSLLRVGPSAEITGCRQISFMSPSIDFDGKTYSWKFGDGTTSTDENPVHVYATPGDYTVTLRITTNCFCRESSSLIRVPNLPEPGTIARPQTLCAGTAPAPLTSTLNASSDAGLPLIYQWQSSPDNVNFTDISGATSASYTPPSSLPVGTTYFQRRAQLLLPNQSGPYCTPSFTASVAITVLPALAAGTIAADQTVCVGSIPAPLTSSAAATGGTGAFTYQWESSPDNITWTAIPGANNPTFAPGALAATTYFRRQVSSGPCTNAPSNTVTLTVTPALTAGTIGASQALCAGGAPTPLTSDTPAAGGTGTITYQWEASTDNATWTAIGGATGPTYAPGQLSATTYFRRRANSGSACNPAFSNVVTITVAPALAAGTIGANQTLCPGSTPAPLTSTAGPGGGTGSFNFQWESSPDNNTWTAIAGATGATYAPGPLTTTTYYRRRVTSGPCGPEYSPAVTLTVLPALSAGTIAADQTVCAGTTPTPLISTSGANGGTGTFSYQWESSTDNSTWTTIAGANNPTLALGPLTVTTYFRRQVRSGDCATAPSNVVTLNVVPAITAGSIAASQALCAGGTPTPLTSTAPAAGGIGAVTYQWESSVDNTTWTAIGGATGPTYAPGQLSTTTYFRRRASSIGTCDPAFSNAVTITVAPALAAGTIAADQTVCAGVAPAPLTSTASASGGTGTFTYQWEASPDNSTWTAVGGANGADYAPGTLATTTYFRRRVTSGPCGPVYSAAVAVRVLPPLTAGSIAADQDVCAGATPTPLTSTSEAGGGTGTYTYQWESSTNNASWTVIAGATSLTFAPGALTVTTYFRRRATSGTCAAPVSNVVTVRVVPLVTPTISLATPPVQCAGTALTFTAVVANVGATPTFRWFVNNAAVATGPTFTSSTLVTGDQVRVEVTPTVGLCSTGPASATVTVTRTPTPLPTLAITVQPGGPVCAGEPLTYSIANVTGAGPTPTYQWQVNGTDVAGATGPVFTSTTLRNGQTVTLRLRTTDACGQPVTAVSNGVVVGILPPVVVNAGPDKEILAGTSVTLEGTADGTYPVTWTPAIGLVIPPSDPLHPIASPTITTTYTLSGGSGGCASSDQVTVTVRPAIRIPNAFTPNGDGRDDTWQIEFIEQFPDNTVNVFNRWGNKIFSAENYSRSNEWRGDINGQPAPVGTYYYVVVTKGPLGKSYAGSITILY</sequence>
<feature type="compositionally biased region" description="Low complexity" evidence="1">
    <location>
        <begin position="1"/>
        <end position="30"/>
    </location>
</feature>
<evidence type="ECO:0000313" key="3">
    <source>
        <dbReference type="EMBL" id="MVN75014.1"/>
    </source>
</evidence>
<comment type="caution">
    <text evidence="3">The sequence shown here is derived from an EMBL/GenBank/DDBJ whole genome shotgun (WGS) entry which is preliminary data.</text>
</comment>
<gene>
    <name evidence="3" type="ORF">GO988_01600</name>
</gene>
<dbReference type="EMBL" id="WQKZ01000001">
    <property type="protein sequence ID" value="MVN75014.1"/>
    <property type="molecule type" value="Genomic_DNA"/>
</dbReference>
<dbReference type="InterPro" id="IPR035986">
    <property type="entry name" value="PKD_dom_sf"/>
</dbReference>
<dbReference type="InterPro" id="IPR026341">
    <property type="entry name" value="T9SS_type_B"/>
</dbReference>
<reference evidence="3 4" key="1">
    <citation type="submission" date="2019-12" db="EMBL/GenBank/DDBJ databases">
        <title>Hymenobacter sp. HMF4947 Genome sequencing and assembly.</title>
        <authorList>
            <person name="Kang H."/>
            <person name="Cha I."/>
            <person name="Kim H."/>
            <person name="Joh K."/>
        </authorList>
    </citation>
    <scope>NUCLEOTIDE SEQUENCE [LARGE SCALE GENOMIC DNA]</scope>
    <source>
        <strain evidence="3 4">HMF4947</strain>
    </source>
</reference>
<dbReference type="SUPFAM" id="SSF49299">
    <property type="entry name" value="PKD domain"/>
    <property type="match status" value="1"/>
</dbReference>
<dbReference type="InterPro" id="IPR013783">
    <property type="entry name" value="Ig-like_fold"/>
</dbReference>
<dbReference type="CDD" id="cd00146">
    <property type="entry name" value="PKD"/>
    <property type="match status" value="1"/>
</dbReference>
<evidence type="ECO:0000259" key="2">
    <source>
        <dbReference type="PROSITE" id="PS50093"/>
    </source>
</evidence>
<protein>
    <submittedName>
        <fullName evidence="3">T9SS type B sorting domain-containing protein</fullName>
    </submittedName>
</protein>
<proteinExistence type="predicted"/>
<evidence type="ECO:0000256" key="1">
    <source>
        <dbReference type="SAM" id="MobiDB-lite"/>
    </source>
</evidence>
<dbReference type="Gene3D" id="2.60.40.2700">
    <property type="match status" value="8"/>
</dbReference>
<feature type="domain" description="PKD" evidence="2">
    <location>
        <begin position="486"/>
        <end position="521"/>
    </location>
</feature>
<dbReference type="Gene3D" id="2.60.40.10">
    <property type="entry name" value="Immunoglobulins"/>
    <property type="match status" value="2"/>
</dbReference>
<dbReference type="RefSeq" id="WP_157561784.1">
    <property type="nucleotide sequence ID" value="NZ_WQKZ01000001.1"/>
</dbReference>
<dbReference type="Pfam" id="PF18911">
    <property type="entry name" value="PKD_4"/>
    <property type="match status" value="1"/>
</dbReference>
<evidence type="ECO:0000313" key="4">
    <source>
        <dbReference type="Proteomes" id="UP000441336"/>
    </source>
</evidence>
<dbReference type="SMART" id="SM00089">
    <property type="entry name" value="PKD"/>
    <property type="match status" value="1"/>
</dbReference>
<name>A0A7K1T9C6_9BACT</name>
<dbReference type="Proteomes" id="UP000441336">
    <property type="component" value="Unassembled WGS sequence"/>
</dbReference>